<sequence>MSKEQESTIDFKLADSIRRLKIVRKSRINTSERLGNYSSKWEMYLLVFSILSTILLVISIGLKDETTSRKIISGCFSMYTIILQYFVSTLNYRERALKFDYHQLEIENLIQDFQNIECEDEEIKKNKYPIIMEKYQILLQGQENHSDLDYRKANKEDSKYTRDFSLDNIFVNLQPIIGIVFVLFYIYWNGGQ</sequence>
<keyword evidence="1" id="KW-0812">Transmembrane</keyword>
<dbReference type="NCBIfam" id="NF033631">
    <property type="entry name" value="SLATT_5"/>
    <property type="match status" value="1"/>
</dbReference>
<keyword evidence="4" id="KW-1185">Reference proteome</keyword>
<keyword evidence="1" id="KW-0472">Membrane</keyword>
<feature type="domain" description="SMODS and SLOG-associating 2TM effector" evidence="2">
    <location>
        <begin position="16"/>
        <end position="184"/>
    </location>
</feature>
<evidence type="ECO:0000259" key="2">
    <source>
        <dbReference type="Pfam" id="PF18160"/>
    </source>
</evidence>
<name>A0ABS2PMH6_9STRE</name>
<dbReference type="InterPro" id="IPR041115">
    <property type="entry name" value="SLATT_5"/>
</dbReference>
<feature type="transmembrane region" description="Helical" evidence="1">
    <location>
        <begin position="169"/>
        <end position="188"/>
    </location>
</feature>
<proteinExistence type="predicted"/>
<reference evidence="3 4" key="1">
    <citation type="submission" date="2021-01" db="EMBL/GenBank/DDBJ databases">
        <title>Genomic Encyclopedia of Type Strains, Phase IV (KMG-IV): sequencing the most valuable type-strain genomes for metagenomic binning, comparative biology and taxonomic classification.</title>
        <authorList>
            <person name="Goeker M."/>
        </authorList>
    </citation>
    <scope>NUCLEOTIDE SEQUENCE [LARGE SCALE GENOMIC DNA]</scope>
    <source>
        <strain evidence="3 4">DSM 27513</strain>
    </source>
</reference>
<gene>
    <name evidence="3" type="ORF">JOC31_001458</name>
</gene>
<dbReference type="Proteomes" id="UP000809081">
    <property type="component" value="Unassembled WGS sequence"/>
</dbReference>
<evidence type="ECO:0000313" key="3">
    <source>
        <dbReference type="EMBL" id="MBM7636634.1"/>
    </source>
</evidence>
<organism evidence="3 4">
    <name type="scientific">Streptococcus saliviloxodontae</name>
    <dbReference type="NCBI Taxonomy" id="1349416"/>
    <lineage>
        <taxon>Bacteria</taxon>
        <taxon>Bacillati</taxon>
        <taxon>Bacillota</taxon>
        <taxon>Bacilli</taxon>
        <taxon>Lactobacillales</taxon>
        <taxon>Streptococcaceae</taxon>
        <taxon>Streptococcus</taxon>
    </lineage>
</organism>
<keyword evidence="1" id="KW-1133">Transmembrane helix</keyword>
<dbReference type="EMBL" id="JAFBEI010000030">
    <property type="protein sequence ID" value="MBM7636634.1"/>
    <property type="molecule type" value="Genomic_DNA"/>
</dbReference>
<comment type="caution">
    <text evidence="3">The sequence shown here is derived from an EMBL/GenBank/DDBJ whole genome shotgun (WGS) entry which is preliminary data.</text>
</comment>
<evidence type="ECO:0000256" key="1">
    <source>
        <dbReference type="SAM" id="Phobius"/>
    </source>
</evidence>
<evidence type="ECO:0000313" key="4">
    <source>
        <dbReference type="Proteomes" id="UP000809081"/>
    </source>
</evidence>
<protein>
    <recommendedName>
        <fullName evidence="2">SMODS and SLOG-associating 2TM effector domain-containing protein</fullName>
    </recommendedName>
</protein>
<dbReference type="Pfam" id="PF18160">
    <property type="entry name" value="SLATT_5"/>
    <property type="match status" value="1"/>
</dbReference>
<feature type="transmembrane region" description="Helical" evidence="1">
    <location>
        <begin position="43"/>
        <end position="62"/>
    </location>
</feature>
<dbReference type="RefSeq" id="WP_205017503.1">
    <property type="nucleotide sequence ID" value="NZ_JAFBEI010000030.1"/>
</dbReference>
<accession>A0ABS2PMH6</accession>